<evidence type="ECO:0000313" key="5">
    <source>
        <dbReference type="Proteomes" id="UP001472677"/>
    </source>
</evidence>
<dbReference type="CDD" id="cd06222">
    <property type="entry name" value="RNase_H_like"/>
    <property type="match status" value="1"/>
</dbReference>
<dbReference type="PANTHER" id="PTHR47723">
    <property type="entry name" value="OS05G0353850 PROTEIN"/>
    <property type="match status" value="1"/>
</dbReference>
<keyword evidence="1" id="KW-0472">Membrane</keyword>
<evidence type="ECO:0000313" key="4">
    <source>
        <dbReference type="EMBL" id="KAK8538214.1"/>
    </source>
</evidence>
<name>A0ABR2DGZ8_9ROSI</name>
<dbReference type="InterPro" id="IPR002156">
    <property type="entry name" value="RNaseH_domain"/>
</dbReference>
<dbReference type="Pfam" id="PF13966">
    <property type="entry name" value="zf-RVT"/>
    <property type="match status" value="1"/>
</dbReference>
<gene>
    <name evidence="4" type="ORF">V6N12_044349</name>
</gene>
<feature type="domain" description="RNase H type-1" evidence="2">
    <location>
        <begin position="184"/>
        <end position="244"/>
    </location>
</feature>
<dbReference type="Gene3D" id="3.30.420.10">
    <property type="entry name" value="Ribonuclease H-like superfamily/Ribonuclease H"/>
    <property type="match status" value="1"/>
</dbReference>
<dbReference type="InterPro" id="IPR012337">
    <property type="entry name" value="RNaseH-like_sf"/>
</dbReference>
<keyword evidence="1" id="KW-1133">Transmembrane helix</keyword>
<dbReference type="Pfam" id="PF13456">
    <property type="entry name" value="RVT_3"/>
    <property type="match status" value="1"/>
</dbReference>
<dbReference type="InterPro" id="IPR044730">
    <property type="entry name" value="RNase_H-like_dom_plant"/>
</dbReference>
<keyword evidence="1" id="KW-0812">Transmembrane</keyword>
<comment type="caution">
    <text evidence="4">The sequence shown here is derived from an EMBL/GenBank/DDBJ whole genome shotgun (WGS) entry which is preliminary data.</text>
</comment>
<feature type="domain" description="Reverse transcriptase zinc-binding" evidence="3">
    <location>
        <begin position="36"/>
        <end position="122"/>
    </location>
</feature>
<evidence type="ECO:0000256" key="1">
    <source>
        <dbReference type="SAM" id="Phobius"/>
    </source>
</evidence>
<accession>A0ABR2DGZ8</accession>
<sequence>MQWAVEASAIPIGVKPSSPDAPSDSPGWKLEPSSTFTVKSAYNFRSSSLTGGDDSIWRLIQRYKGLQRIKAFLWLLCKGRVLSNDERVRRHIATSPNCVICGATADDSDHILHYCPNAVSIWRSLIPPSVVFLLRLIVLLILWESFMFSWVQVGLLFNSGLSWIMEFGRSMLMGQEIRLMAGLSVGGVIRDSNGLWVVGFSKYFGRCSVIEAEFWAVLEVLQNALRMRAMRIVLESDNSDVVNIL</sequence>
<evidence type="ECO:0008006" key="6">
    <source>
        <dbReference type="Google" id="ProtNLM"/>
    </source>
</evidence>
<dbReference type="EMBL" id="JBBPBM010000028">
    <property type="protein sequence ID" value="KAK8538214.1"/>
    <property type="molecule type" value="Genomic_DNA"/>
</dbReference>
<reference evidence="4 5" key="1">
    <citation type="journal article" date="2024" name="G3 (Bethesda)">
        <title>Genome assembly of Hibiscus sabdariffa L. provides insights into metabolisms of medicinal natural products.</title>
        <authorList>
            <person name="Kim T."/>
        </authorList>
    </citation>
    <scope>NUCLEOTIDE SEQUENCE [LARGE SCALE GENOMIC DNA]</scope>
    <source>
        <strain evidence="4">TK-2024</strain>
        <tissue evidence="4">Old leaves</tissue>
    </source>
</reference>
<dbReference type="InterPro" id="IPR036397">
    <property type="entry name" value="RNaseH_sf"/>
</dbReference>
<organism evidence="4 5">
    <name type="scientific">Hibiscus sabdariffa</name>
    <name type="common">roselle</name>
    <dbReference type="NCBI Taxonomy" id="183260"/>
    <lineage>
        <taxon>Eukaryota</taxon>
        <taxon>Viridiplantae</taxon>
        <taxon>Streptophyta</taxon>
        <taxon>Embryophyta</taxon>
        <taxon>Tracheophyta</taxon>
        <taxon>Spermatophyta</taxon>
        <taxon>Magnoliopsida</taxon>
        <taxon>eudicotyledons</taxon>
        <taxon>Gunneridae</taxon>
        <taxon>Pentapetalae</taxon>
        <taxon>rosids</taxon>
        <taxon>malvids</taxon>
        <taxon>Malvales</taxon>
        <taxon>Malvaceae</taxon>
        <taxon>Malvoideae</taxon>
        <taxon>Hibiscus</taxon>
    </lineage>
</organism>
<dbReference type="SUPFAM" id="SSF53098">
    <property type="entry name" value="Ribonuclease H-like"/>
    <property type="match status" value="1"/>
</dbReference>
<feature type="transmembrane region" description="Helical" evidence="1">
    <location>
        <begin position="125"/>
        <end position="143"/>
    </location>
</feature>
<dbReference type="InterPro" id="IPR053151">
    <property type="entry name" value="RNase_H-like"/>
</dbReference>
<evidence type="ECO:0000259" key="2">
    <source>
        <dbReference type="Pfam" id="PF13456"/>
    </source>
</evidence>
<dbReference type="Proteomes" id="UP001472677">
    <property type="component" value="Unassembled WGS sequence"/>
</dbReference>
<dbReference type="InterPro" id="IPR026960">
    <property type="entry name" value="RVT-Znf"/>
</dbReference>
<evidence type="ECO:0000259" key="3">
    <source>
        <dbReference type="Pfam" id="PF13966"/>
    </source>
</evidence>
<keyword evidence="5" id="KW-1185">Reference proteome</keyword>
<proteinExistence type="predicted"/>
<protein>
    <recommendedName>
        <fullName evidence="6">Reverse transcriptase zinc-binding domain-containing protein</fullName>
    </recommendedName>
</protein>
<dbReference type="PANTHER" id="PTHR47723:SF19">
    <property type="entry name" value="POLYNUCLEOTIDYL TRANSFERASE, RIBONUCLEASE H-LIKE SUPERFAMILY PROTEIN"/>
    <property type="match status" value="1"/>
</dbReference>